<evidence type="ECO:0000313" key="2">
    <source>
        <dbReference type="Proteomes" id="UP001430584"/>
    </source>
</evidence>
<sequence>MADLFSTAAAAISLVDVALKSAREIQNIIASIKGAQSSLFKALETICEVQGLLEGIQSLEADYQKASTPHVNPQILSRIRRNVKSINEDLMTLRVKIEEPIFATDSRFRRLSKALRFHNNERSIAKVCSQIEQKMRWINHDLTVIGRQSDLFQIGQLRTANDNTQLVVRGQTQFRDDTLGMLRSNAAVSQQLLNQQQHTHINMLDGHAQIRADIRYLQPGWLQNIPQILLHEGSASDATEILSITVMRM</sequence>
<protein>
    <recommendedName>
        <fullName evidence="3">Fungal N-terminal domain-containing protein</fullName>
    </recommendedName>
</protein>
<gene>
    <name evidence="1" type="ORF">SLS55_000064</name>
</gene>
<proteinExistence type="predicted"/>
<dbReference type="GeneID" id="92004149"/>
<reference evidence="1 2" key="1">
    <citation type="submission" date="2024-02" db="EMBL/GenBank/DDBJ databases">
        <title>De novo assembly and annotation of 12 fungi associated with fruit tree decline syndrome in Ontario, Canada.</title>
        <authorList>
            <person name="Sulman M."/>
            <person name="Ellouze W."/>
            <person name="Ilyukhin E."/>
        </authorList>
    </citation>
    <scope>NUCLEOTIDE SEQUENCE [LARGE SCALE GENOMIC DNA]</scope>
    <source>
        <strain evidence="1 2">FDS-637</strain>
    </source>
</reference>
<name>A0ABR3CT83_9PEZI</name>
<evidence type="ECO:0000313" key="1">
    <source>
        <dbReference type="EMBL" id="KAL0264120.1"/>
    </source>
</evidence>
<evidence type="ECO:0008006" key="3">
    <source>
        <dbReference type="Google" id="ProtNLM"/>
    </source>
</evidence>
<dbReference type="EMBL" id="JAJVCZ030000001">
    <property type="protein sequence ID" value="KAL0264120.1"/>
    <property type="molecule type" value="Genomic_DNA"/>
</dbReference>
<organism evidence="1 2">
    <name type="scientific">Diplodia seriata</name>
    <dbReference type="NCBI Taxonomy" id="420778"/>
    <lineage>
        <taxon>Eukaryota</taxon>
        <taxon>Fungi</taxon>
        <taxon>Dikarya</taxon>
        <taxon>Ascomycota</taxon>
        <taxon>Pezizomycotina</taxon>
        <taxon>Dothideomycetes</taxon>
        <taxon>Dothideomycetes incertae sedis</taxon>
        <taxon>Botryosphaeriales</taxon>
        <taxon>Botryosphaeriaceae</taxon>
        <taxon>Diplodia</taxon>
    </lineage>
</organism>
<accession>A0ABR3CT83</accession>
<dbReference type="RefSeq" id="XP_066636860.1">
    <property type="nucleotide sequence ID" value="XM_066771581.1"/>
</dbReference>
<keyword evidence="2" id="KW-1185">Reference proteome</keyword>
<dbReference type="Proteomes" id="UP001430584">
    <property type="component" value="Unassembled WGS sequence"/>
</dbReference>
<comment type="caution">
    <text evidence="1">The sequence shown here is derived from an EMBL/GenBank/DDBJ whole genome shotgun (WGS) entry which is preliminary data.</text>
</comment>